<proteinExistence type="predicted"/>
<dbReference type="EMBL" id="OB672471">
    <property type="protein sequence ID" value="CAD7235389.1"/>
    <property type="molecule type" value="Genomic_DNA"/>
</dbReference>
<dbReference type="InterPro" id="IPR009003">
    <property type="entry name" value="Peptidase_S1_PA"/>
</dbReference>
<sequence length="202" mass="23309">MTQEEDFCPGKALTGRCISLSICYRIRAINEDFFPVRECQPSESTRRVCCALRPRERSSLAIAKRKLMDDMVKDCYKTWPPGKIVNGKELPNAFYYPFLDTVLELTVASTNVFHVTMSDDKLKVKLNSIERMDHRVFFSADGEIRFDIIRLREHNVKESEPDLPPPVDIPIAEQIVHPDYHFPSHENDIALLRRICNPSEAL</sequence>
<dbReference type="SUPFAM" id="SSF50494">
    <property type="entry name" value="Trypsin-like serine proteases"/>
    <property type="match status" value="1"/>
</dbReference>
<organism evidence="1">
    <name type="scientific">Cyprideis torosa</name>
    <dbReference type="NCBI Taxonomy" id="163714"/>
    <lineage>
        <taxon>Eukaryota</taxon>
        <taxon>Metazoa</taxon>
        <taxon>Ecdysozoa</taxon>
        <taxon>Arthropoda</taxon>
        <taxon>Crustacea</taxon>
        <taxon>Oligostraca</taxon>
        <taxon>Ostracoda</taxon>
        <taxon>Podocopa</taxon>
        <taxon>Podocopida</taxon>
        <taxon>Cytherocopina</taxon>
        <taxon>Cytheroidea</taxon>
        <taxon>Cytherideidae</taxon>
        <taxon>Cyprideis</taxon>
    </lineage>
</organism>
<dbReference type="Gene3D" id="2.40.10.10">
    <property type="entry name" value="Trypsin-like serine proteases"/>
    <property type="match status" value="1"/>
</dbReference>
<protein>
    <submittedName>
        <fullName evidence="1">Uncharacterized protein</fullName>
    </submittedName>
</protein>
<dbReference type="InterPro" id="IPR043504">
    <property type="entry name" value="Peptidase_S1_PA_chymotrypsin"/>
</dbReference>
<evidence type="ECO:0000313" key="1">
    <source>
        <dbReference type="EMBL" id="CAD7235389.1"/>
    </source>
</evidence>
<dbReference type="AlphaFoldDB" id="A0A7R8WPB2"/>
<gene>
    <name evidence="1" type="ORF">CTOB1V02_LOCUS13204</name>
</gene>
<reference evidence="1" key="1">
    <citation type="submission" date="2020-11" db="EMBL/GenBank/DDBJ databases">
        <authorList>
            <person name="Tran Van P."/>
        </authorList>
    </citation>
    <scope>NUCLEOTIDE SEQUENCE</scope>
</reference>
<name>A0A7R8WPB2_9CRUS</name>
<accession>A0A7R8WPB2</accession>